<feature type="binding site" evidence="7">
    <location>
        <position position="255"/>
    </location>
    <ligand>
        <name>FMN</name>
        <dbReference type="ChEBI" id="CHEBI:58210"/>
    </ligand>
</feature>
<dbReference type="InterPro" id="IPR012133">
    <property type="entry name" value="Alpha-hydoxy_acid_DH_FMN"/>
</dbReference>
<dbReference type="PANTHER" id="PTHR10578">
    <property type="entry name" value="S -2-HYDROXY-ACID OXIDASE-RELATED"/>
    <property type="match status" value="1"/>
</dbReference>
<protein>
    <submittedName>
        <fullName evidence="9">L-lactate dehydrogenase (Cytochrome)</fullName>
        <ecNumber evidence="9">1.1.2.3</ecNumber>
    </submittedName>
</protein>
<accession>A0A7Y9I8B5</accession>
<dbReference type="EMBL" id="JACCBU010000001">
    <property type="protein sequence ID" value="NYE71841.1"/>
    <property type="molecule type" value="Genomic_DNA"/>
</dbReference>
<feature type="binding site" evidence="7">
    <location>
        <position position="277"/>
    </location>
    <ligand>
        <name>FMN</name>
        <dbReference type="ChEBI" id="CHEBI:58210"/>
    </ligand>
</feature>
<proteinExistence type="inferred from homology"/>
<evidence type="ECO:0000256" key="3">
    <source>
        <dbReference type="ARBA" id="ARBA00022643"/>
    </source>
</evidence>
<feature type="binding site" evidence="7">
    <location>
        <position position="33"/>
    </location>
    <ligand>
        <name>glyoxylate</name>
        <dbReference type="ChEBI" id="CHEBI:36655"/>
    </ligand>
</feature>
<dbReference type="Proteomes" id="UP000569914">
    <property type="component" value="Unassembled WGS sequence"/>
</dbReference>
<dbReference type="Pfam" id="PF01070">
    <property type="entry name" value="FMN_dh"/>
    <property type="match status" value="1"/>
</dbReference>
<evidence type="ECO:0000256" key="6">
    <source>
        <dbReference type="PIRSR" id="PIRSR000138-1"/>
    </source>
</evidence>
<evidence type="ECO:0000256" key="4">
    <source>
        <dbReference type="ARBA" id="ARBA00023002"/>
    </source>
</evidence>
<feature type="binding site" evidence="7">
    <location>
        <position position="174"/>
    </location>
    <ligand>
        <name>glyoxylate</name>
        <dbReference type="ChEBI" id="CHEBI:36655"/>
    </ligand>
</feature>
<name>A0A7Y9I8B5_9ACTN</name>
<organism evidence="9 10">
    <name type="scientific">Microlunatus parietis</name>
    <dbReference type="NCBI Taxonomy" id="682979"/>
    <lineage>
        <taxon>Bacteria</taxon>
        <taxon>Bacillati</taxon>
        <taxon>Actinomycetota</taxon>
        <taxon>Actinomycetes</taxon>
        <taxon>Propionibacteriales</taxon>
        <taxon>Propionibacteriaceae</taxon>
        <taxon>Microlunatus</taxon>
    </lineage>
</organism>
<dbReference type="PANTHER" id="PTHR10578:SF107">
    <property type="entry name" value="2-HYDROXYACID OXIDASE 1"/>
    <property type="match status" value="1"/>
</dbReference>
<dbReference type="EC" id="1.1.2.3" evidence="9"/>
<feature type="binding site" evidence="7">
    <location>
        <position position="279"/>
    </location>
    <ligand>
        <name>glyoxylate</name>
        <dbReference type="ChEBI" id="CHEBI:36655"/>
    </ligand>
</feature>
<feature type="domain" description="FMN hydroxy acid dehydrogenase" evidence="8">
    <location>
        <begin position="7"/>
        <end position="379"/>
    </location>
</feature>
<dbReference type="InterPro" id="IPR037396">
    <property type="entry name" value="FMN_HAD"/>
</dbReference>
<dbReference type="FunFam" id="3.20.20.70:FF:000029">
    <property type="entry name" value="L-lactate dehydrogenase"/>
    <property type="match status" value="1"/>
</dbReference>
<dbReference type="InterPro" id="IPR008259">
    <property type="entry name" value="FMN_hydac_DH_AS"/>
</dbReference>
<dbReference type="CDD" id="cd02809">
    <property type="entry name" value="alpha_hydroxyacid_oxid_FMN"/>
    <property type="match status" value="1"/>
</dbReference>
<dbReference type="InterPro" id="IPR000262">
    <property type="entry name" value="FMN-dep_DH"/>
</dbReference>
<keyword evidence="10" id="KW-1185">Reference proteome</keyword>
<feature type="active site" description="Proton acceptor" evidence="6">
    <location>
        <position position="279"/>
    </location>
</feature>
<dbReference type="Gene3D" id="3.20.20.70">
    <property type="entry name" value="Aldolase class I"/>
    <property type="match status" value="1"/>
</dbReference>
<keyword evidence="3 7" id="KW-0288">FMN</keyword>
<comment type="cofactor">
    <cofactor evidence="1">
        <name>FMN</name>
        <dbReference type="ChEBI" id="CHEBI:58210"/>
    </cofactor>
</comment>
<evidence type="ECO:0000256" key="2">
    <source>
        <dbReference type="ARBA" id="ARBA00022630"/>
    </source>
</evidence>
<feature type="binding site" evidence="7">
    <location>
        <begin position="310"/>
        <end position="314"/>
    </location>
    <ligand>
        <name>FMN</name>
        <dbReference type="ChEBI" id="CHEBI:58210"/>
    </ligand>
</feature>
<evidence type="ECO:0000313" key="10">
    <source>
        <dbReference type="Proteomes" id="UP000569914"/>
    </source>
</evidence>
<feature type="binding site" evidence="7">
    <location>
        <position position="115"/>
    </location>
    <ligand>
        <name>FMN</name>
        <dbReference type="ChEBI" id="CHEBI:58210"/>
    </ligand>
</feature>
<evidence type="ECO:0000256" key="1">
    <source>
        <dbReference type="ARBA" id="ARBA00001917"/>
    </source>
</evidence>
<dbReference type="SUPFAM" id="SSF51395">
    <property type="entry name" value="FMN-linked oxidoreductases"/>
    <property type="match status" value="1"/>
</dbReference>
<keyword evidence="2 7" id="KW-0285">Flavoprotein</keyword>
<evidence type="ECO:0000256" key="5">
    <source>
        <dbReference type="ARBA" id="ARBA00024042"/>
    </source>
</evidence>
<dbReference type="GO" id="GO:0010181">
    <property type="term" value="F:FMN binding"/>
    <property type="evidence" value="ECO:0007669"/>
    <property type="project" value="InterPro"/>
</dbReference>
<reference evidence="9 10" key="1">
    <citation type="submission" date="2020-07" db="EMBL/GenBank/DDBJ databases">
        <title>Sequencing the genomes of 1000 actinobacteria strains.</title>
        <authorList>
            <person name="Klenk H.-P."/>
        </authorList>
    </citation>
    <scope>NUCLEOTIDE SEQUENCE [LARGE SCALE GENOMIC DNA]</scope>
    <source>
        <strain evidence="9 10">DSM 22083</strain>
    </source>
</reference>
<feature type="binding site" evidence="7">
    <location>
        <begin position="86"/>
        <end position="88"/>
    </location>
    <ligand>
        <name>FMN</name>
        <dbReference type="ChEBI" id="CHEBI:58210"/>
    </ligand>
</feature>
<feature type="binding site" evidence="7">
    <location>
        <position position="137"/>
    </location>
    <ligand>
        <name>FMN</name>
        <dbReference type="ChEBI" id="CHEBI:58210"/>
    </ligand>
</feature>
<dbReference type="PROSITE" id="PS00557">
    <property type="entry name" value="FMN_HYDROXY_ACID_DH_1"/>
    <property type="match status" value="1"/>
</dbReference>
<evidence type="ECO:0000313" key="9">
    <source>
        <dbReference type="EMBL" id="NYE71841.1"/>
    </source>
</evidence>
<keyword evidence="4 9" id="KW-0560">Oxidoreductase</keyword>
<dbReference type="PROSITE" id="PS51349">
    <property type="entry name" value="FMN_HYDROXY_ACID_DH_2"/>
    <property type="match status" value="1"/>
</dbReference>
<sequence length="379" mass="40987">MISRTERRVAAADSIEQLRRIARRRTPRAVFDYTDGAAEEELTLRRAEAALRSVELRPHSFGPTPGIDTSTEILGRRATLPLVLAPTGYTRMMHHEGELAVARAAWSAGLPYTLSTMGTRSIEEVAAECPAADRWFQLYLWRDRAASEDLVDRAGRAGYRTLMLTVDTAVGGLRLRDVRNGLTIPPALTARTLFDGARHPHWWFNFLTTEPLSFASMKAWTGTTEELPNLLFDPTVTLADLAWLRSAWAGPLLIKGIQHADDARAVIDAGADGVIISNHGGRQLDRAATTIDLLPGIRAALGPAATILVDGGFRSGADLAAALTLGADAVMIGRPYLYGLMAGGEAGVRRALEIFDSGLRSTMRYLGAGTITDLTGTRA</sequence>
<comment type="similarity">
    <text evidence="5">Belongs to the FMN-dependent alpha-hydroxy acid dehydrogenase family.</text>
</comment>
<feature type="binding site" evidence="7">
    <location>
        <position position="139"/>
    </location>
    <ligand>
        <name>glyoxylate</name>
        <dbReference type="ChEBI" id="CHEBI:36655"/>
    </ligand>
</feature>
<dbReference type="PIRSF" id="PIRSF000138">
    <property type="entry name" value="Al-hdrx_acd_dh"/>
    <property type="match status" value="1"/>
</dbReference>
<dbReference type="InterPro" id="IPR013785">
    <property type="entry name" value="Aldolase_TIM"/>
</dbReference>
<feature type="binding site" evidence="7">
    <location>
        <begin position="333"/>
        <end position="334"/>
    </location>
    <ligand>
        <name>FMN</name>
        <dbReference type="ChEBI" id="CHEBI:58210"/>
    </ligand>
</feature>
<evidence type="ECO:0000256" key="7">
    <source>
        <dbReference type="PIRSR" id="PIRSR000138-2"/>
    </source>
</evidence>
<evidence type="ECO:0000259" key="8">
    <source>
        <dbReference type="PROSITE" id="PS51349"/>
    </source>
</evidence>
<dbReference type="GO" id="GO:0004460">
    <property type="term" value="F:L-lactate dehydrogenase (cytochrome) activity"/>
    <property type="evidence" value="ECO:0007669"/>
    <property type="project" value="UniProtKB-EC"/>
</dbReference>
<feature type="binding site" evidence="7">
    <location>
        <position position="282"/>
    </location>
    <ligand>
        <name>glyoxylate</name>
        <dbReference type="ChEBI" id="CHEBI:36655"/>
    </ligand>
</feature>
<comment type="caution">
    <text evidence="9">The sequence shown here is derived from an EMBL/GenBank/DDBJ whole genome shotgun (WGS) entry which is preliminary data.</text>
</comment>
<dbReference type="AlphaFoldDB" id="A0A7Y9I8B5"/>
<feature type="binding site" evidence="7">
    <location>
        <position position="165"/>
    </location>
    <ligand>
        <name>FMN</name>
        <dbReference type="ChEBI" id="CHEBI:58210"/>
    </ligand>
</feature>
<dbReference type="RefSeq" id="WP_179752265.1">
    <property type="nucleotide sequence ID" value="NZ_JACCBU010000001.1"/>
</dbReference>
<gene>
    <name evidence="9" type="ORF">BKA15_003170</name>
</gene>